<evidence type="ECO:0000256" key="1">
    <source>
        <dbReference type="SAM" id="MobiDB-lite"/>
    </source>
</evidence>
<feature type="signal peptide" evidence="2">
    <location>
        <begin position="1"/>
        <end position="26"/>
    </location>
</feature>
<keyword evidence="3" id="KW-0449">Lipoprotein</keyword>
<dbReference type="RefSeq" id="WP_344523513.1">
    <property type="nucleotide sequence ID" value="NZ_BAAAPE010000001.1"/>
</dbReference>
<feature type="region of interest" description="Disordered" evidence="1">
    <location>
        <begin position="160"/>
        <end position="244"/>
    </location>
</feature>
<feature type="compositionally biased region" description="Basic and acidic residues" evidence="1">
    <location>
        <begin position="197"/>
        <end position="217"/>
    </location>
</feature>
<keyword evidence="2" id="KW-0732">Signal</keyword>
<evidence type="ECO:0000313" key="4">
    <source>
        <dbReference type="Proteomes" id="UP001500016"/>
    </source>
</evidence>
<feature type="compositionally biased region" description="Polar residues" evidence="1">
    <location>
        <begin position="223"/>
        <end position="238"/>
    </location>
</feature>
<proteinExistence type="predicted"/>
<feature type="chain" id="PRO_5045783320" evidence="2">
    <location>
        <begin position="27"/>
        <end position="244"/>
    </location>
</feature>
<accession>A0ABN2VH87</accession>
<name>A0ABN2VH87_9ACTN</name>
<comment type="caution">
    <text evidence="3">The sequence shown here is derived from an EMBL/GenBank/DDBJ whole genome shotgun (WGS) entry which is preliminary data.</text>
</comment>
<reference evidence="4" key="1">
    <citation type="journal article" date="2019" name="Int. J. Syst. Evol. Microbiol.">
        <title>The Global Catalogue of Microorganisms (GCM) 10K type strain sequencing project: providing services to taxonomists for standard genome sequencing and annotation.</title>
        <authorList>
            <consortium name="The Broad Institute Genomics Platform"/>
            <consortium name="The Broad Institute Genome Sequencing Center for Infectious Disease"/>
            <person name="Wu L."/>
            <person name="Ma J."/>
        </authorList>
    </citation>
    <scope>NUCLEOTIDE SEQUENCE [LARGE SCALE GENOMIC DNA]</scope>
    <source>
        <strain evidence="4">JCM 15478</strain>
    </source>
</reference>
<dbReference type="Proteomes" id="UP001500016">
    <property type="component" value="Unassembled WGS sequence"/>
</dbReference>
<dbReference type="InterPro" id="IPR036182">
    <property type="entry name" value="PCuAC_sf"/>
</dbReference>
<dbReference type="SUPFAM" id="SSF110087">
    <property type="entry name" value="DR1885-like metal-binding protein"/>
    <property type="match status" value="1"/>
</dbReference>
<keyword evidence="4" id="KW-1185">Reference proteome</keyword>
<evidence type="ECO:0000313" key="3">
    <source>
        <dbReference type="EMBL" id="GAA2062410.1"/>
    </source>
</evidence>
<feature type="compositionally biased region" description="Low complexity" evidence="1">
    <location>
        <begin position="174"/>
        <end position="188"/>
    </location>
</feature>
<protein>
    <submittedName>
        <fullName evidence="3">Lipoprotein</fullName>
    </submittedName>
</protein>
<sequence>MSSSLRRGTLAATTLALAVATLTACGAGNDAQTLEIKPDNAAKTVGDIKIQNVNIVTEAEGSGPATVTGRIFNDGAKDQTLKAVTVGSAGRAELSPAKGEKTLTVPAGGSLALGGKQNAAALLTDSKAAGVRDGNAHAVVFDLSTTGAVKMRATVVPAKHGYDKVGPSAGPSIPEGTGSPSESASPGAGEEGQGGEGVREGERDPNASPDEKGRDGAHASASPGAQSSERADTSSPSQGAHAGH</sequence>
<gene>
    <name evidence="3" type="ORF">GCM10009801_05510</name>
</gene>
<dbReference type="PROSITE" id="PS51257">
    <property type="entry name" value="PROKAR_LIPOPROTEIN"/>
    <property type="match status" value="1"/>
</dbReference>
<dbReference type="EMBL" id="BAAAPE010000001">
    <property type="protein sequence ID" value="GAA2062410.1"/>
    <property type="molecule type" value="Genomic_DNA"/>
</dbReference>
<evidence type="ECO:0000256" key="2">
    <source>
        <dbReference type="SAM" id="SignalP"/>
    </source>
</evidence>
<organism evidence="3 4">
    <name type="scientific">Streptomyces albiaxialis</name>
    <dbReference type="NCBI Taxonomy" id="329523"/>
    <lineage>
        <taxon>Bacteria</taxon>
        <taxon>Bacillati</taxon>
        <taxon>Actinomycetota</taxon>
        <taxon>Actinomycetes</taxon>
        <taxon>Kitasatosporales</taxon>
        <taxon>Streptomycetaceae</taxon>
        <taxon>Streptomyces</taxon>
    </lineage>
</organism>